<dbReference type="InterPro" id="IPR006507">
    <property type="entry name" value="UPF0283"/>
</dbReference>
<evidence type="ECO:0000256" key="2">
    <source>
        <dbReference type="ARBA" id="ARBA00008255"/>
    </source>
</evidence>
<evidence type="ECO:0000256" key="9">
    <source>
        <dbReference type="SAM" id="Phobius"/>
    </source>
</evidence>
<evidence type="ECO:0000256" key="6">
    <source>
        <dbReference type="ARBA" id="ARBA00022989"/>
    </source>
</evidence>
<keyword evidence="6 9" id="KW-1133">Transmembrane helix</keyword>
<dbReference type="AlphaFoldDB" id="A0A939DMC1"/>
<evidence type="ECO:0000313" key="11">
    <source>
        <dbReference type="Proteomes" id="UP000664654"/>
    </source>
</evidence>
<comment type="similarity">
    <text evidence="2">Belongs to the UPF0283 family.</text>
</comment>
<keyword evidence="7 9" id="KW-0472">Membrane</keyword>
<proteinExistence type="inferred from homology"/>
<dbReference type="Pfam" id="PF05128">
    <property type="entry name" value="DUF697"/>
    <property type="match status" value="1"/>
</dbReference>
<dbReference type="PANTHER" id="PTHR39342:SF1">
    <property type="entry name" value="UPF0283 MEMBRANE PROTEIN YCJF"/>
    <property type="match status" value="1"/>
</dbReference>
<dbReference type="PANTHER" id="PTHR39342">
    <property type="entry name" value="UPF0283 MEMBRANE PROTEIN YCJF"/>
    <property type="match status" value="1"/>
</dbReference>
<keyword evidence="3" id="KW-1003">Cell membrane</keyword>
<accession>A0A939DMC1</accession>
<comment type="subcellular location">
    <subcellularLocation>
        <location evidence="1">Cell inner membrane</location>
        <topology evidence="1">Multi-pass membrane protein</topology>
    </subcellularLocation>
</comment>
<dbReference type="InterPro" id="IPR021147">
    <property type="entry name" value="DUF697"/>
</dbReference>
<gene>
    <name evidence="10" type="ORF">J0A66_06600</name>
</gene>
<protein>
    <submittedName>
        <fullName evidence="10">TIGR01620 family protein</fullName>
    </submittedName>
</protein>
<feature type="transmembrane region" description="Helical" evidence="9">
    <location>
        <begin position="178"/>
        <end position="200"/>
    </location>
</feature>
<name>A0A939DMC1_9ALTE</name>
<evidence type="ECO:0000256" key="3">
    <source>
        <dbReference type="ARBA" id="ARBA00022475"/>
    </source>
</evidence>
<dbReference type="NCBIfam" id="TIGR01620">
    <property type="entry name" value="hyp_HI0043"/>
    <property type="match status" value="1"/>
</dbReference>
<dbReference type="RefSeq" id="WP_206573006.1">
    <property type="nucleotide sequence ID" value="NZ_JAFKCV010000003.1"/>
</dbReference>
<keyword evidence="5 9" id="KW-0812">Transmembrane</keyword>
<evidence type="ECO:0000256" key="1">
    <source>
        <dbReference type="ARBA" id="ARBA00004429"/>
    </source>
</evidence>
<feature type="transmembrane region" description="Helical" evidence="9">
    <location>
        <begin position="70"/>
        <end position="88"/>
    </location>
</feature>
<keyword evidence="4" id="KW-0997">Cell inner membrane</keyword>
<feature type="region of interest" description="Disordered" evidence="8">
    <location>
        <begin position="1"/>
        <end position="22"/>
    </location>
</feature>
<dbReference type="Proteomes" id="UP000664654">
    <property type="component" value="Unassembled WGS sequence"/>
</dbReference>
<organism evidence="10 11">
    <name type="scientific">Bowmanella dokdonensis</name>
    <dbReference type="NCBI Taxonomy" id="751969"/>
    <lineage>
        <taxon>Bacteria</taxon>
        <taxon>Pseudomonadati</taxon>
        <taxon>Pseudomonadota</taxon>
        <taxon>Gammaproteobacteria</taxon>
        <taxon>Alteromonadales</taxon>
        <taxon>Alteromonadaceae</taxon>
        <taxon>Bowmanella</taxon>
    </lineage>
</organism>
<evidence type="ECO:0000256" key="4">
    <source>
        <dbReference type="ARBA" id="ARBA00022519"/>
    </source>
</evidence>
<sequence length="320" mass="35393">MSKAIRLASPPRELDVDPGSGEAAELPTEKSISFRPRLLFWLLLVLVILGCAQFAVGITRSIELDDWLAVGWYLLLGAAGLAAAVFLGREWRALRQLDIRQSQQDKAKWLAQSPAIGEARGYCLQLADKLPLDSRQALVRWEDAMQEHHSDREVMHLFEQQVLQEADEKALRHISQEASASAVMIAISPFVLLDMLLVFWRNLRMVNRICACYGVRPGYWAKVRLLQRMCHSMLYAGASELAADASAWALGGSLTAKISSRAAQGLGAGVLTARFGLQAMQVCRPVPFISVKRPHLGQIAADLVKRLKKLDTPEAAQKTT</sequence>
<evidence type="ECO:0000256" key="5">
    <source>
        <dbReference type="ARBA" id="ARBA00022692"/>
    </source>
</evidence>
<dbReference type="EMBL" id="JAFKCV010000003">
    <property type="protein sequence ID" value="MBN7824892.1"/>
    <property type="molecule type" value="Genomic_DNA"/>
</dbReference>
<evidence type="ECO:0000313" key="10">
    <source>
        <dbReference type="EMBL" id="MBN7824892.1"/>
    </source>
</evidence>
<comment type="caution">
    <text evidence="10">The sequence shown here is derived from an EMBL/GenBank/DDBJ whole genome shotgun (WGS) entry which is preliminary data.</text>
</comment>
<reference evidence="10" key="1">
    <citation type="submission" date="2021-03" db="EMBL/GenBank/DDBJ databases">
        <title>novel species isolated from a fishpond in China.</title>
        <authorList>
            <person name="Lu H."/>
            <person name="Cai Z."/>
        </authorList>
    </citation>
    <scope>NUCLEOTIDE SEQUENCE</scope>
    <source>
        <strain evidence="10">JCM 30855</strain>
    </source>
</reference>
<feature type="transmembrane region" description="Helical" evidence="9">
    <location>
        <begin position="38"/>
        <end position="58"/>
    </location>
</feature>
<dbReference type="GO" id="GO:0005886">
    <property type="term" value="C:plasma membrane"/>
    <property type="evidence" value="ECO:0007669"/>
    <property type="project" value="UniProtKB-SubCell"/>
</dbReference>
<evidence type="ECO:0000256" key="8">
    <source>
        <dbReference type="SAM" id="MobiDB-lite"/>
    </source>
</evidence>
<evidence type="ECO:0000256" key="7">
    <source>
        <dbReference type="ARBA" id="ARBA00023136"/>
    </source>
</evidence>
<keyword evidence="11" id="KW-1185">Reference proteome</keyword>